<feature type="non-terminal residue" evidence="1">
    <location>
        <position position="169"/>
    </location>
</feature>
<dbReference type="AlphaFoldDB" id="A0A382H3C0"/>
<dbReference type="EMBL" id="UINC01058942">
    <property type="protein sequence ID" value="SVB81788.1"/>
    <property type="molecule type" value="Genomic_DNA"/>
</dbReference>
<evidence type="ECO:0000313" key="1">
    <source>
        <dbReference type="EMBL" id="SVB81788.1"/>
    </source>
</evidence>
<reference evidence="1" key="1">
    <citation type="submission" date="2018-05" db="EMBL/GenBank/DDBJ databases">
        <authorList>
            <person name="Lanie J.A."/>
            <person name="Ng W.-L."/>
            <person name="Kazmierczak K.M."/>
            <person name="Andrzejewski T.M."/>
            <person name="Davidsen T.M."/>
            <person name="Wayne K.J."/>
            <person name="Tettelin H."/>
            <person name="Glass J.I."/>
            <person name="Rusch D."/>
            <person name="Podicherti R."/>
            <person name="Tsui H.-C.T."/>
            <person name="Winkler M.E."/>
        </authorList>
    </citation>
    <scope>NUCLEOTIDE SEQUENCE</scope>
</reference>
<accession>A0A382H3C0</accession>
<organism evidence="1">
    <name type="scientific">marine metagenome</name>
    <dbReference type="NCBI Taxonomy" id="408172"/>
    <lineage>
        <taxon>unclassified sequences</taxon>
        <taxon>metagenomes</taxon>
        <taxon>ecological metagenomes</taxon>
    </lineage>
</organism>
<protein>
    <submittedName>
        <fullName evidence="1">Uncharacterized protein</fullName>
    </submittedName>
</protein>
<gene>
    <name evidence="1" type="ORF">METZ01_LOCUS234642</name>
</gene>
<sequence>MKRIIGIIIPLLTCGTLFAQDYVMFQTSVLKLRAGQNHSLQQGVKKHNDKYHSGEDSPKAYLWYINTGPNSGNYSWATGPMKFSDMDQSLPDGHVRDWERNVSPYANETEVIYMVRNEELTYNPENETVGENILMKRYQIKNGPGHGAAVVEAIGSITKVLKKTNAKIA</sequence>
<proteinExistence type="predicted"/>
<name>A0A382H3C0_9ZZZZ</name>